<accession>A0ABQ7FI65</accession>
<dbReference type="EMBL" id="WHPN01000344">
    <property type="protein sequence ID" value="KAF4406942.1"/>
    <property type="molecule type" value="Genomic_DNA"/>
</dbReference>
<protein>
    <recommendedName>
        <fullName evidence="5">Necrosis inducing protein (NPP1)</fullName>
    </recommendedName>
</protein>
<reference evidence="3 4" key="1">
    <citation type="submission" date="2019-10" db="EMBL/GenBank/DDBJ databases">
        <title>Streptomyces tenebrisbrunneis sp.nov., an endogenous actinomycete isolated from of Lycium ruthenicum.</title>
        <authorList>
            <person name="Ma L."/>
        </authorList>
    </citation>
    <scope>NUCLEOTIDE SEQUENCE [LARGE SCALE GENOMIC DNA]</scope>
    <source>
        <strain evidence="3 4">TRM 66187</strain>
    </source>
</reference>
<dbReference type="Proteomes" id="UP000621266">
    <property type="component" value="Unassembled WGS sequence"/>
</dbReference>
<evidence type="ECO:0000256" key="2">
    <source>
        <dbReference type="SAM" id="Phobius"/>
    </source>
</evidence>
<evidence type="ECO:0000313" key="3">
    <source>
        <dbReference type="EMBL" id="KAF4406942.1"/>
    </source>
</evidence>
<feature type="transmembrane region" description="Helical" evidence="2">
    <location>
        <begin position="60"/>
        <end position="84"/>
    </location>
</feature>
<comment type="caution">
    <text evidence="3">The sequence shown here is derived from an EMBL/GenBank/DDBJ whole genome shotgun (WGS) entry which is preliminary data.</text>
</comment>
<keyword evidence="4" id="KW-1185">Reference proteome</keyword>
<proteinExistence type="predicted"/>
<dbReference type="InterPro" id="IPR008701">
    <property type="entry name" value="NPP1"/>
</dbReference>
<keyword evidence="2" id="KW-0812">Transmembrane</keyword>
<dbReference type="Pfam" id="PF05630">
    <property type="entry name" value="NPP1"/>
    <property type="match status" value="1"/>
</dbReference>
<dbReference type="PANTHER" id="PTHR33657:SF6">
    <property type="entry name" value="SECRETED PROTEIN"/>
    <property type="match status" value="1"/>
</dbReference>
<name>A0ABQ7FI65_9ACTN</name>
<keyword evidence="2" id="KW-1133">Transmembrane helix</keyword>
<feature type="compositionally biased region" description="Basic and acidic residues" evidence="1">
    <location>
        <begin position="32"/>
        <end position="41"/>
    </location>
</feature>
<sequence length="308" mass="32901">MTKAARQQGRSISKTVPVHTGVDQGGPSVRVHRADSYREKAPLSTSPAGRREGRPRFRKLGLGLRGLVGAAVLVVAFPSVAFAAPPAALPGNATAEESRWQPAMDYDGDGCYPTPAIGPDGTLNGGLKNTGALNGDCRDLSDLENTNSYVRSKCNNGWCAYLYDFYFEKDQAVPGPVDCCGHRHDWEHVVVWVSDGAARYVSTSAHGDYRTSPASEVAWEGEHAKIVYHKDGASTHAMRLASASEAPENHKGAWQYPTLVGWDGYPAGIRDILTSADFGSASMAIKDSSFNGNLESAKPGGIPFDPHA</sequence>
<gene>
    <name evidence="3" type="ORF">GCU69_22515</name>
</gene>
<evidence type="ECO:0000256" key="1">
    <source>
        <dbReference type="SAM" id="MobiDB-lite"/>
    </source>
</evidence>
<dbReference type="PIRSF" id="PIRSF029958">
    <property type="entry name" value="Necrosis-inducing_protein"/>
    <property type="match status" value="1"/>
</dbReference>
<evidence type="ECO:0008006" key="5">
    <source>
        <dbReference type="Google" id="ProtNLM"/>
    </source>
</evidence>
<organism evidence="3 4">
    <name type="scientific">Streptomyces lycii</name>
    <dbReference type="NCBI Taxonomy" id="2654337"/>
    <lineage>
        <taxon>Bacteria</taxon>
        <taxon>Bacillati</taxon>
        <taxon>Actinomycetota</taxon>
        <taxon>Actinomycetes</taxon>
        <taxon>Kitasatosporales</taxon>
        <taxon>Streptomycetaceae</taxon>
        <taxon>Streptomyces</taxon>
    </lineage>
</organism>
<evidence type="ECO:0000313" key="4">
    <source>
        <dbReference type="Proteomes" id="UP000621266"/>
    </source>
</evidence>
<keyword evidence="2" id="KW-0472">Membrane</keyword>
<feature type="region of interest" description="Disordered" evidence="1">
    <location>
        <begin position="1"/>
        <end position="54"/>
    </location>
</feature>
<dbReference type="PANTHER" id="PTHR33657">
    <property type="entry name" value="DOMAIN PROTEIN, PUTATIVE (AFU_ORTHOLOGUE AFUA_5G00600)-RELATED"/>
    <property type="match status" value="1"/>
</dbReference>